<name>A0A9P7RGC8_9PEZI</name>
<feature type="region of interest" description="Disordered" evidence="1">
    <location>
        <begin position="1"/>
        <end position="72"/>
    </location>
</feature>
<evidence type="ECO:0000256" key="1">
    <source>
        <dbReference type="SAM" id="MobiDB-lite"/>
    </source>
</evidence>
<gene>
    <name evidence="2" type="ORF">JMJ77_008016</name>
</gene>
<dbReference type="EMBL" id="JAESDN010000002">
    <property type="protein sequence ID" value="KAG7055561.1"/>
    <property type="molecule type" value="Genomic_DNA"/>
</dbReference>
<proteinExistence type="predicted"/>
<accession>A0A9P7RGC8</accession>
<reference evidence="2" key="1">
    <citation type="submission" date="2021-05" db="EMBL/GenBank/DDBJ databases">
        <title>Comparative genomics of three Colletotrichum scovillei strains and genetic complementation revealed genes involved fungal growth and virulence on chili pepper.</title>
        <authorList>
            <person name="Hsieh D.-K."/>
            <person name="Chuang S.-C."/>
            <person name="Chen C.-Y."/>
            <person name="Chao Y.-T."/>
            <person name="Lu M.-Y.J."/>
            <person name="Lee M.-H."/>
            <person name="Shih M.-C."/>
        </authorList>
    </citation>
    <scope>NUCLEOTIDE SEQUENCE</scope>
    <source>
        <strain evidence="2">Coll-153</strain>
    </source>
</reference>
<keyword evidence="3" id="KW-1185">Reference proteome</keyword>
<comment type="caution">
    <text evidence="2">The sequence shown here is derived from an EMBL/GenBank/DDBJ whole genome shotgun (WGS) entry which is preliminary data.</text>
</comment>
<feature type="compositionally biased region" description="Basic and acidic residues" evidence="1">
    <location>
        <begin position="1"/>
        <end position="20"/>
    </location>
</feature>
<evidence type="ECO:0000313" key="2">
    <source>
        <dbReference type="EMBL" id="KAG7055561.1"/>
    </source>
</evidence>
<protein>
    <submittedName>
        <fullName evidence="2">Uncharacterized protein</fullName>
    </submittedName>
</protein>
<dbReference type="AlphaFoldDB" id="A0A9P7RGC8"/>
<organism evidence="2 3">
    <name type="scientific">Colletotrichum scovillei</name>
    <dbReference type="NCBI Taxonomy" id="1209932"/>
    <lineage>
        <taxon>Eukaryota</taxon>
        <taxon>Fungi</taxon>
        <taxon>Dikarya</taxon>
        <taxon>Ascomycota</taxon>
        <taxon>Pezizomycotina</taxon>
        <taxon>Sordariomycetes</taxon>
        <taxon>Hypocreomycetidae</taxon>
        <taxon>Glomerellales</taxon>
        <taxon>Glomerellaceae</taxon>
        <taxon>Colletotrichum</taxon>
        <taxon>Colletotrichum acutatum species complex</taxon>
    </lineage>
</organism>
<evidence type="ECO:0000313" key="3">
    <source>
        <dbReference type="Proteomes" id="UP000699042"/>
    </source>
</evidence>
<dbReference type="Proteomes" id="UP000699042">
    <property type="component" value="Unassembled WGS sequence"/>
</dbReference>
<sequence length="72" mass="7661">MGSVRGPHETGDHAAREKSQRSAMPGGSQPRISQTPYAEVRHASSGTRYRATGGFGTVVGEWRGSTPEPVHT</sequence>